<dbReference type="Pfam" id="PF02976">
    <property type="entry name" value="MutH"/>
    <property type="match status" value="1"/>
</dbReference>
<keyword evidence="1" id="KW-0540">Nuclease</keyword>
<dbReference type="GO" id="GO:0016787">
    <property type="term" value="F:hydrolase activity"/>
    <property type="evidence" value="ECO:0007669"/>
    <property type="project" value="UniProtKB-KW"/>
</dbReference>
<keyword evidence="3" id="KW-0378">Hydrolase</keyword>
<evidence type="ECO:0000313" key="5">
    <source>
        <dbReference type="EMBL" id="OUQ04433.1"/>
    </source>
</evidence>
<dbReference type="InterPro" id="IPR011337">
    <property type="entry name" value="DNA_rep_MutH/RE_typeII_Sau3AI"/>
</dbReference>
<evidence type="ECO:0000256" key="1">
    <source>
        <dbReference type="ARBA" id="ARBA00022722"/>
    </source>
</evidence>
<dbReference type="RefSeq" id="WP_087257212.1">
    <property type="nucleotide sequence ID" value="NZ_NFLB01000011.1"/>
</dbReference>
<dbReference type="GO" id="GO:0004519">
    <property type="term" value="F:endonuclease activity"/>
    <property type="evidence" value="ECO:0007669"/>
    <property type="project" value="UniProtKB-KW"/>
</dbReference>
<organism evidence="5">
    <name type="scientific">Thomasclavelia spiroformis</name>
    <dbReference type="NCBI Taxonomy" id="29348"/>
    <lineage>
        <taxon>Bacteria</taxon>
        <taxon>Bacillati</taxon>
        <taxon>Bacillota</taxon>
        <taxon>Erysipelotrichia</taxon>
        <taxon>Erysipelotrichales</taxon>
        <taxon>Coprobacillaceae</taxon>
        <taxon>Thomasclavelia</taxon>
    </lineage>
</organism>
<proteinExistence type="predicted"/>
<name>A0A1Y4QJH8_9FIRM</name>
<dbReference type="InterPro" id="IPR037057">
    <property type="entry name" value="DNA_rep_MutH/T2_RE_sf"/>
</dbReference>
<dbReference type="Gene3D" id="3.40.600.10">
    <property type="entry name" value="DNA mismatch repair MutH/Restriction endonuclease, type II"/>
    <property type="match status" value="2"/>
</dbReference>
<dbReference type="SMART" id="SM00927">
    <property type="entry name" value="MutH"/>
    <property type="match status" value="1"/>
</dbReference>
<dbReference type="Proteomes" id="UP000196258">
    <property type="component" value="Unassembled WGS sequence"/>
</dbReference>
<dbReference type="AlphaFoldDB" id="A0A1Y4QJH8"/>
<evidence type="ECO:0000256" key="2">
    <source>
        <dbReference type="ARBA" id="ARBA00022759"/>
    </source>
</evidence>
<dbReference type="NCBIfam" id="NF040973">
    <property type="entry name" value="restrict_Sau3AI"/>
    <property type="match status" value="1"/>
</dbReference>
<evidence type="ECO:0000256" key="3">
    <source>
        <dbReference type="ARBA" id="ARBA00022801"/>
    </source>
</evidence>
<dbReference type="EMBL" id="NFLB01000011">
    <property type="protein sequence ID" value="OUQ04433.1"/>
    <property type="molecule type" value="Genomic_DNA"/>
</dbReference>
<dbReference type="CDD" id="cd22355">
    <property type="entry name" value="Sau3AI_C"/>
    <property type="match status" value="1"/>
</dbReference>
<protein>
    <submittedName>
        <fullName evidence="5">Restriction endonuclease</fullName>
    </submittedName>
</protein>
<reference evidence="5" key="1">
    <citation type="journal article" date="2018" name="BMC Genomics">
        <title>Whole genome sequencing and function prediction of 133 gut anaerobes isolated from chicken caecum in pure cultures.</title>
        <authorList>
            <person name="Medvecky M."/>
            <person name="Cejkova D."/>
            <person name="Polansky O."/>
            <person name="Karasova D."/>
            <person name="Kubasova T."/>
            <person name="Cizek A."/>
            <person name="Rychlik I."/>
        </authorList>
    </citation>
    <scope>NUCLEOTIDE SEQUENCE</scope>
    <source>
        <strain evidence="5">An149</strain>
    </source>
</reference>
<sequence>MLFDYDDTSIESILNYAKKLKNKTFREILNEYENSPVKKYAYQHDKINLTVAEEIIDYNSNTKSKGQLGNFLEKYYFGYDMNNKQDADFDKVGIELKQTCIDKTKKGKYRAGERLSITNISFKKPVIDDFYQSHVWKKIKLILLVHYLREKNIDRLDYQIKFVNLFTPPKKDLMIIIDDYNKINEKIKKGKAHELSESDTLYLGACTKGDTAIKSLQPQYYGNHILAKKRNFCFKKSYMNYILHNYILKDNISYESIVKNDEIFKNISFDNYVIEKINMHIGELDKDLCEKYNREYNNNKKQWIDLAYRMLGIKSNRAEEFEKANIVVKAIRIEENNKIKENMSFPPFKFKELVSERWEDSTIHEYFETTRFLFVVFKRDGKAYRLIGSQLWNMPYEDLNVIVKDGWSKIKKSIIDGVVFIPKQTKKGIIYRNSLPKKCDNSIIHIRPHAKKSAFLFKDGKQIGDLSNANELPDGQWMTTQSFWINNTYIFSQLKFK</sequence>
<dbReference type="SUPFAM" id="SSF52980">
    <property type="entry name" value="Restriction endonuclease-like"/>
    <property type="match status" value="2"/>
</dbReference>
<comment type="caution">
    <text evidence="5">The sequence shown here is derived from an EMBL/GenBank/DDBJ whole genome shotgun (WGS) entry which is preliminary data.</text>
</comment>
<keyword evidence="2 5" id="KW-0255">Endonuclease</keyword>
<gene>
    <name evidence="5" type="ORF">B5E91_09785</name>
</gene>
<dbReference type="CDD" id="cd22356">
    <property type="entry name" value="Sau3AI_N-like"/>
    <property type="match status" value="1"/>
</dbReference>
<feature type="domain" description="DNA mismatch repair MutH/Type II restriction enzyme Sau3AI" evidence="4">
    <location>
        <begin position="79"/>
        <end position="179"/>
    </location>
</feature>
<evidence type="ECO:0000259" key="4">
    <source>
        <dbReference type="SMART" id="SM00927"/>
    </source>
</evidence>
<dbReference type="GO" id="GO:0003677">
    <property type="term" value="F:DNA binding"/>
    <property type="evidence" value="ECO:0007669"/>
    <property type="project" value="InterPro"/>
</dbReference>
<dbReference type="InterPro" id="IPR011335">
    <property type="entry name" value="Restrct_endonuc-II-like"/>
</dbReference>
<accession>A0A1Y4QJH8</accession>